<feature type="binding site" evidence="7">
    <location>
        <position position="240"/>
    </location>
    <ligand>
        <name>substrate</name>
    </ligand>
</feature>
<dbReference type="GO" id="GO:0043527">
    <property type="term" value="C:tRNA methyltransferase complex"/>
    <property type="evidence" value="ECO:0007669"/>
    <property type="project" value="TreeGrafter"/>
</dbReference>
<dbReference type="Proteomes" id="UP000290870">
    <property type="component" value="Unassembled WGS sequence"/>
</dbReference>
<keyword evidence="4 7" id="KW-0808">Transferase</keyword>
<dbReference type="Pfam" id="PF02390">
    <property type="entry name" value="Methyltransf_4"/>
    <property type="match status" value="1"/>
</dbReference>
<dbReference type="AlphaFoldDB" id="A0A4Q0ZE33"/>
<feature type="binding site" evidence="7">
    <location>
        <position position="184"/>
    </location>
    <ligand>
        <name>S-adenosyl-L-methionine</name>
        <dbReference type="ChEBI" id="CHEBI:59789"/>
    </ligand>
</feature>
<dbReference type="HAMAP" id="MF_01057">
    <property type="entry name" value="tRNA_methyltr_TrmB"/>
    <property type="match status" value="1"/>
</dbReference>
<dbReference type="NCBIfam" id="NF010719">
    <property type="entry name" value="PRK14121.1"/>
    <property type="match status" value="1"/>
</dbReference>
<gene>
    <name evidence="7" type="primary">trmB</name>
    <name evidence="8" type="ORF">CRU90_07910</name>
</gene>
<comment type="similarity">
    <text evidence="7">Belongs to the class I-like SAM-binding methyltransferase superfamily. TrmB family.</text>
</comment>
<evidence type="ECO:0000256" key="6">
    <source>
        <dbReference type="ARBA" id="ARBA00022694"/>
    </source>
</evidence>
<evidence type="ECO:0000256" key="3">
    <source>
        <dbReference type="ARBA" id="ARBA00022603"/>
    </source>
</evidence>
<dbReference type="InterPro" id="IPR003358">
    <property type="entry name" value="tRNA_(Gua-N-7)_MeTrfase_Trmb"/>
</dbReference>
<accession>A0A4Q0ZE33</accession>
<comment type="catalytic activity">
    <reaction evidence="1 7">
        <text>guanosine(46) in tRNA + S-adenosyl-L-methionine = N(7)-methylguanosine(46) in tRNA + S-adenosyl-L-homocysteine</text>
        <dbReference type="Rhea" id="RHEA:42708"/>
        <dbReference type="Rhea" id="RHEA-COMP:10188"/>
        <dbReference type="Rhea" id="RHEA-COMP:10189"/>
        <dbReference type="ChEBI" id="CHEBI:57856"/>
        <dbReference type="ChEBI" id="CHEBI:59789"/>
        <dbReference type="ChEBI" id="CHEBI:74269"/>
        <dbReference type="ChEBI" id="CHEBI:74480"/>
        <dbReference type="EC" id="2.1.1.33"/>
    </reaction>
</comment>
<evidence type="ECO:0000256" key="1">
    <source>
        <dbReference type="ARBA" id="ARBA00000142"/>
    </source>
</evidence>
<comment type="caution">
    <text evidence="8">The sequence shown here is derived from an EMBL/GenBank/DDBJ whole genome shotgun (WGS) entry which is preliminary data.</text>
</comment>
<dbReference type="Gene3D" id="3.40.50.150">
    <property type="entry name" value="Vaccinia Virus protein VP39"/>
    <property type="match status" value="1"/>
</dbReference>
<dbReference type="OrthoDB" id="9802090at2"/>
<organism evidence="8 9">
    <name type="scientific">Arcobacter cloacae</name>
    <dbReference type="NCBI Taxonomy" id="1054034"/>
    <lineage>
        <taxon>Bacteria</taxon>
        <taxon>Pseudomonadati</taxon>
        <taxon>Campylobacterota</taxon>
        <taxon>Epsilonproteobacteria</taxon>
        <taxon>Campylobacterales</taxon>
        <taxon>Arcobacteraceae</taxon>
        <taxon>Arcobacter</taxon>
    </lineage>
</organism>
<dbReference type="EC" id="2.1.1.33" evidence="7"/>
<evidence type="ECO:0000256" key="7">
    <source>
        <dbReference type="HAMAP-Rule" id="MF_01057"/>
    </source>
</evidence>
<evidence type="ECO:0000256" key="5">
    <source>
        <dbReference type="ARBA" id="ARBA00022691"/>
    </source>
</evidence>
<feature type="binding site" evidence="7">
    <location>
        <position position="157"/>
    </location>
    <ligand>
        <name>S-adenosyl-L-methionine</name>
        <dbReference type="ChEBI" id="CHEBI:59789"/>
    </ligand>
</feature>
<dbReference type="RefSeq" id="WP_128986746.1">
    <property type="nucleotide sequence ID" value="NZ_PDJZ01000007.1"/>
</dbReference>
<comment type="function">
    <text evidence="2 7">Catalyzes the formation of N(7)-methylguanine at position 46 (m7G46) in tRNA.</text>
</comment>
<keyword evidence="6 7" id="KW-0819">tRNA processing</keyword>
<dbReference type="PANTHER" id="PTHR23417:SF14">
    <property type="entry name" value="PENTACOTRIPEPTIDE-REPEAT REGION OF PRORP DOMAIN-CONTAINING PROTEIN"/>
    <property type="match status" value="1"/>
</dbReference>
<name>A0A4Q0ZE33_9BACT</name>
<evidence type="ECO:0000313" key="9">
    <source>
        <dbReference type="Proteomes" id="UP000290870"/>
    </source>
</evidence>
<keyword evidence="3 7" id="KW-0489">Methyltransferase</keyword>
<evidence type="ECO:0000256" key="4">
    <source>
        <dbReference type="ARBA" id="ARBA00022679"/>
    </source>
</evidence>
<comment type="caution">
    <text evidence="7">Lacks conserved residue(s) required for the propagation of feature annotation.</text>
</comment>
<dbReference type="InterPro" id="IPR029063">
    <property type="entry name" value="SAM-dependent_MTases_sf"/>
</dbReference>
<protein>
    <recommendedName>
        <fullName evidence="7">tRNA (guanine-N(7)-)-methyltransferase</fullName>
        <ecNumber evidence="7">2.1.1.33</ecNumber>
    </recommendedName>
    <alternativeName>
        <fullName evidence="7">tRNA (guanine(46)-N(7))-methyltransferase</fullName>
    </alternativeName>
    <alternativeName>
        <fullName evidence="7">tRNA(m7G46)-methyltransferase</fullName>
    </alternativeName>
</protein>
<dbReference type="SUPFAM" id="SSF53335">
    <property type="entry name" value="S-adenosyl-L-methionine-dependent methyltransferases"/>
    <property type="match status" value="1"/>
</dbReference>
<keyword evidence="5 7" id="KW-0949">S-adenosyl-L-methionine</keyword>
<feature type="binding site" evidence="7">
    <location>
        <position position="132"/>
    </location>
    <ligand>
        <name>S-adenosyl-L-methionine</name>
        <dbReference type="ChEBI" id="CHEBI:59789"/>
    </ligand>
</feature>
<dbReference type="CDD" id="cd02440">
    <property type="entry name" value="AdoMet_MTases"/>
    <property type="match status" value="1"/>
</dbReference>
<feature type="binding site" evidence="7">
    <location>
        <position position="210"/>
    </location>
    <ligand>
        <name>substrate</name>
    </ligand>
</feature>
<evidence type="ECO:0000313" key="8">
    <source>
        <dbReference type="EMBL" id="RXJ83990.1"/>
    </source>
</evidence>
<dbReference type="PANTHER" id="PTHR23417">
    <property type="entry name" value="3-DEOXY-D-MANNO-OCTULOSONIC-ACID TRANSFERASE/TRNA GUANINE-N 7 - -METHYLTRANSFERASE"/>
    <property type="match status" value="1"/>
</dbReference>
<comment type="pathway">
    <text evidence="7">tRNA modification; N(7)-methylguanine-tRNA biosynthesis.</text>
</comment>
<sequence>MPHILFEKNDLIKVPSLKNNIEFDFIAKSYNFTQKERKTEYRIAVKNQNKEFMLSLKPKDENFMIKADKVTRISPVALIKGALNAYVELNNAKVLFSNTNNLIVKEDTVHEYLKDINYFVNDFKTTKEIQIEIGFGSGRHLLHQAKTNPDIQFIGLEIHYPSIEQLLKQLELQNITNVLVVNYDARLFMEFIESNKVGKIFVHFPVPWDKKPHRRIYSDEFVNEALRVLKIGGTLELRTDSRKYFDFSTEVLTKLPKGRITIDINKDLAVSSKYEDRWKKQGKNIYDVTLESWNEDEKIDLNVDFSFEFKIDFSKILTSIPTKSIIEKNYFIHVEELYIIENMENSGLIKITMGNFDRPVTKYLLVKDGFISYYQGNPLPTSSNINAHKKLKEILSK</sequence>
<dbReference type="PROSITE" id="PS51625">
    <property type="entry name" value="SAM_MT_TRMB"/>
    <property type="match status" value="1"/>
</dbReference>
<dbReference type="NCBIfam" id="TIGR00091">
    <property type="entry name" value="tRNA (guanosine(46)-N7)-methyltransferase TrmB"/>
    <property type="match status" value="1"/>
</dbReference>
<dbReference type="GO" id="GO:0008176">
    <property type="term" value="F:tRNA (guanine(46)-N7)-methyltransferase activity"/>
    <property type="evidence" value="ECO:0007669"/>
    <property type="project" value="UniProtKB-UniRule"/>
</dbReference>
<dbReference type="UniPathway" id="UPA00989"/>
<dbReference type="EMBL" id="PDJZ01000007">
    <property type="protein sequence ID" value="RXJ83990.1"/>
    <property type="molecule type" value="Genomic_DNA"/>
</dbReference>
<proteinExistence type="inferred from homology"/>
<evidence type="ECO:0000256" key="2">
    <source>
        <dbReference type="ARBA" id="ARBA00003015"/>
    </source>
</evidence>
<dbReference type="InterPro" id="IPR055361">
    <property type="entry name" value="tRNA_methyltr_TrmB_bact"/>
</dbReference>
<reference evidence="8 9" key="1">
    <citation type="submission" date="2017-10" db="EMBL/GenBank/DDBJ databases">
        <title>Genomics of the genus Arcobacter.</title>
        <authorList>
            <person name="Perez-Cataluna A."/>
            <person name="Figueras M.J."/>
        </authorList>
    </citation>
    <scope>NUCLEOTIDE SEQUENCE [LARGE SCALE GENOMIC DNA]</scope>
    <source>
        <strain evidence="8 9">F26</strain>
    </source>
</reference>